<evidence type="ECO:0000256" key="8">
    <source>
        <dbReference type="ARBA" id="ARBA00023004"/>
    </source>
</evidence>
<evidence type="ECO:0000256" key="13">
    <source>
        <dbReference type="ARBA" id="ARBA00023237"/>
    </source>
</evidence>
<evidence type="ECO:0000256" key="9">
    <source>
        <dbReference type="ARBA" id="ARBA00023065"/>
    </source>
</evidence>
<dbReference type="InterPro" id="IPR037066">
    <property type="entry name" value="Plug_dom_sf"/>
</dbReference>
<dbReference type="PROSITE" id="PS00430">
    <property type="entry name" value="TONB_DEPENDENT_REC_1"/>
    <property type="match status" value="1"/>
</dbReference>
<sequence>MTTHVRFKYSSLAVALLTAFSTQALAEEAVTATDSNIETITVLGKAYRNTATKSALEPEETPQGITVIDEEQLEQRGVQSLNQALRYAPGVVTENRGSSVAMFDSYSIRGFATNNVNYYDGLSLQFLNGWNLQPQIDPIAMQQVEIFKGPTSVLYGAMPPGGMVNMIAKAPQTEQSTKVGVATGSRNLQEASIDTTGQFGDSDFSYRLIALARKQDSQVDNAEEERYLIAPSVDWQATDSTLVNFNLYYQKDPSMGINSAMPLDVLKVSDPSVSMGDKNWNTLEREVLMVGYKINHDFNDKWTFLQNARYTDASLYQENTYHVSYDPSTPNQLDRYLYSTDESFKGFVIDNQLSGIINVGSVEHNLLLGLDYQDLDGNVNYSSYIANGSGFNSFDPLNPNNDLLDRSDVTKMGEYLDDTTSSQLGFYLQDQIRLDALVLIAGARFDHYKSESDYYAHESDHKQFTYRLGALYQFDNGLAPFASYATSFEPAPGVDKAGNEFDPETAQQAEIGVKYLSDDMSKEATVSLFHIVKEDMLMTDPTNVYGPRIQVGEVVSQGAELSGRWFATENFDITAAYTYVDMEITEDSNNGLEGTTPIYVPEHTANMWANYNVFNGMLAGSRFSVGARYVGEMQMDASNTQGKVPSYTVVDLSVGYDLGAASDTLSGATANLAVNNVFNEEYYACYDQSNCWFGAEQSVELSVNYEF</sequence>
<evidence type="ECO:0000256" key="4">
    <source>
        <dbReference type="ARBA" id="ARBA00022452"/>
    </source>
</evidence>
<dbReference type="GO" id="GO:0009279">
    <property type="term" value="C:cell outer membrane"/>
    <property type="evidence" value="ECO:0007669"/>
    <property type="project" value="UniProtKB-SubCell"/>
</dbReference>
<dbReference type="Gene3D" id="2.40.170.20">
    <property type="entry name" value="TonB-dependent receptor, beta-barrel domain"/>
    <property type="match status" value="1"/>
</dbReference>
<feature type="domain" description="TonB-dependent receptor-like beta-barrel" evidence="18">
    <location>
        <begin position="238"/>
        <end position="677"/>
    </location>
</feature>
<dbReference type="Pfam" id="PF07715">
    <property type="entry name" value="Plug"/>
    <property type="match status" value="1"/>
</dbReference>
<dbReference type="Pfam" id="PF00593">
    <property type="entry name" value="TonB_dep_Rec_b-barrel"/>
    <property type="match status" value="1"/>
</dbReference>
<dbReference type="SUPFAM" id="SSF56935">
    <property type="entry name" value="Porins"/>
    <property type="match status" value="1"/>
</dbReference>
<evidence type="ECO:0000256" key="15">
    <source>
        <dbReference type="PROSITE-ProRule" id="PRU10143"/>
    </source>
</evidence>
<dbReference type="Gene3D" id="2.170.130.10">
    <property type="entry name" value="TonB-dependent receptor, plug domain"/>
    <property type="match status" value="1"/>
</dbReference>
<evidence type="ECO:0000256" key="7">
    <source>
        <dbReference type="ARBA" id="ARBA00022729"/>
    </source>
</evidence>
<accession>A0A0C1ZH08</accession>
<reference evidence="20 21" key="1">
    <citation type="submission" date="2014-07" db="EMBL/GenBank/DDBJ databases">
        <title>Unique and conserved regions in Vibrio harveyi and related species in comparison with the shrimp pathogen Vibrio harveyi CAIM 1792.</title>
        <authorList>
            <person name="Espinoza-Valles I."/>
            <person name="Vora G."/>
            <person name="Leekitcharoenphon P."/>
            <person name="Ussery D."/>
            <person name="Hoj L."/>
            <person name="Gomez-Gil B."/>
        </authorList>
    </citation>
    <scope>NUCLEOTIDE SEQUENCE [LARGE SCALE GENOMIC DNA]</scope>
    <source>
        <strain evidence="21">CAIM 1854 / LMG 25443</strain>
    </source>
</reference>
<organism evidence="20 21">
    <name type="scientific">Vibrio owensii CAIM 1854 = LMG 25443</name>
    <dbReference type="NCBI Taxonomy" id="1229493"/>
    <lineage>
        <taxon>Bacteria</taxon>
        <taxon>Pseudomonadati</taxon>
        <taxon>Pseudomonadota</taxon>
        <taxon>Gammaproteobacteria</taxon>
        <taxon>Vibrionales</taxon>
        <taxon>Vibrionaceae</taxon>
        <taxon>Vibrio</taxon>
    </lineage>
</organism>
<evidence type="ECO:0000256" key="1">
    <source>
        <dbReference type="ARBA" id="ARBA00004571"/>
    </source>
</evidence>
<keyword evidence="6 14" id="KW-0812">Transmembrane</keyword>
<feature type="short sequence motif" description="TonB box" evidence="15">
    <location>
        <begin position="39"/>
        <end position="45"/>
    </location>
</feature>
<evidence type="ECO:0000256" key="3">
    <source>
        <dbReference type="ARBA" id="ARBA00022448"/>
    </source>
</evidence>
<evidence type="ECO:0000256" key="6">
    <source>
        <dbReference type="ARBA" id="ARBA00022692"/>
    </source>
</evidence>
<dbReference type="PROSITE" id="PS52016">
    <property type="entry name" value="TONB_DEPENDENT_REC_3"/>
    <property type="match status" value="1"/>
</dbReference>
<dbReference type="InterPro" id="IPR010105">
    <property type="entry name" value="TonB_sidphr_rcpt"/>
</dbReference>
<evidence type="ECO:0000259" key="18">
    <source>
        <dbReference type="Pfam" id="PF00593"/>
    </source>
</evidence>
<dbReference type="CDD" id="cd01347">
    <property type="entry name" value="ligand_gated_channel"/>
    <property type="match status" value="1"/>
</dbReference>
<name>A0A0C1ZH08_9VIBR</name>
<dbReference type="PATRIC" id="fig|1229493.5.peg.2155"/>
<feature type="signal peptide" evidence="17">
    <location>
        <begin position="1"/>
        <end position="26"/>
    </location>
</feature>
<evidence type="ECO:0000256" key="17">
    <source>
        <dbReference type="SAM" id="SignalP"/>
    </source>
</evidence>
<comment type="subcellular location">
    <subcellularLocation>
        <location evidence="1 14">Cell outer membrane</location>
        <topology evidence="1 14">Multi-pass membrane protein</topology>
    </subcellularLocation>
</comment>
<dbReference type="Proteomes" id="UP000031586">
    <property type="component" value="Unassembled WGS sequence"/>
</dbReference>
<protein>
    <submittedName>
        <fullName evidence="20">Ligand-gated channel protein</fullName>
    </submittedName>
</protein>
<evidence type="ECO:0000256" key="16">
    <source>
        <dbReference type="RuleBase" id="RU003357"/>
    </source>
</evidence>
<feature type="chain" id="PRO_5002161649" evidence="17">
    <location>
        <begin position="27"/>
        <end position="707"/>
    </location>
</feature>
<keyword evidence="9" id="KW-0406">Ion transport</keyword>
<feature type="domain" description="TonB-dependent receptor plug" evidence="19">
    <location>
        <begin position="59"/>
        <end position="162"/>
    </location>
</feature>
<keyword evidence="5" id="KW-0410">Iron transport</keyword>
<dbReference type="FunFam" id="2.170.130.10:FF:000001">
    <property type="entry name" value="Catecholate siderophore TonB-dependent receptor"/>
    <property type="match status" value="1"/>
</dbReference>
<keyword evidence="13 14" id="KW-0998">Cell outer membrane</keyword>
<comment type="similarity">
    <text evidence="2 14 16">Belongs to the TonB-dependent receptor family.</text>
</comment>
<evidence type="ECO:0000256" key="2">
    <source>
        <dbReference type="ARBA" id="ARBA00009810"/>
    </source>
</evidence>
<dbReference type="PANTHER" id="PTHR32552:SF68">
    <property type="entry name" value="FERRICHROME OUTER MEMBRANE TRANSPORTER_PHAGE RECEPTOR"/>
    <property type="match status" value="1"/>
</dbReference>
<keyword evidence="12" id="KW-0675">Receptor</keyword>
<dbReference type="AlphaFoldDB" id="A0A0C1ZH08"/>
<evidence type="ECO:0000256" key="11">
    <source>
        <dbReference type="ARBA" id="ARBA00023136"/>
    </source>
</evidence>
<keyword evidence="4 14" id="KW-1134">Transmembrane beta strand</keyword>
<dbReference type="EMBL" id="JPRD01000023">
    <property type="protein sequence ID" value="KIF52456.1"/>
    <property type="molecule type" value="Genomic_DNA"/>
</dbReference>
<dbReference type="InterPro" id="IPR039426">
    <property type="entry name" value="TonB-dep_rcpt-like"/>
</dbReference>
<dbReference type="NCBIfam" id="TIGR01783">
    <property type="entry name" value="TonB-siderophor"/>
    <property type="match status" value="1"/>
</dbReference>
<dbReference type="RefSeq" id="WP_020194790.1">
    <property type="nucleotide sequence ID" value="NZ_BAOH01000007.1"/>
</dbReference>
<keyword evidence="3 14" id="KW-0813">Transport</keyword>
<evidence type="ECO:0000313" key="20">
    <source>
        <dbReference type="EMBL" id="KIF52456.1"/>
    </source>
</evidence>
<gene>
    <name evidence="20" type="ORF">H735_15050</name>
</gene>
<dbReference type="GO" id="GO:0015344">
    <property type="term" value="F:siderophore uptake transmembrane transporter activity"/>
    <property type="evidence" value="ECO:0007669"/>
    <property type="project" value="TreeGrafter"/>
</dbReference>
<evidence type="ECO:0000313" key="21">
    <source>
        <dbReference type="Proteomes" id="UP000031586"/>
    </source>
</evidence>
<keyword evidence="10 15" id="KW-0798">TonB box</keyword>
<keyword evidence="8" id="KW-0408">Iron</keyword>
<evidence type="ECO:0000259" key="19">
    <source>
        <dbReference type="Pfam" id="PF07715"/>
    </source>
</evidence>
<dbReference type="PANTHER" id="PTHR32552">
    <property type="entry name" value="FERRICHROME IRON RECEPTOR-RELATED"/>
    <property type="match status" value="1"/>
</dbReference>
<comment type="caution">
    <text evidence="20">The sequence shown here is derived from an EMBL/GenBank/DDBJ whole genome shotgun (WGS) entry which is preliminary data.</text>
</comment>
<evidence type="ECO:0000256" key="10">
    <source>
        <dbReference type="ARBA" id="ARBA00023077"/>
    </source>
</evidence>
<dbReference type="InterPro" id="IPR036942">
    <property type="entry name" value="Beta-barrel_TonB_sf"/>
</dbReference>
<dbReference type="InterPro" id="IPR000531">
    <property type="entry name" value="Beta-barrel_TonB"/>
</dbReference>
<evidence type="ECO:0000256" key="12">
    <source>
        <dbReference type="ARBA" id="ARBA00023170"/>
    </source>
</evidence>
<dbReference type="InterPro" id="IPR012910">
    <property type="entry name" value="Plug_dom"/>
</dbReference>
<dbReference type="InterPro" id="IPR010916">
    <property type="entry name" value="TonB_box_CS"/>
</dbReference>
<dbReference type="GO" id="GO:0038023">
    <property type="term" value="F:signaling receptor activity"/>
    <property type="evidence" value="ECO:0007669"/>
    <property type="project" value="InterPro"/>
</dbReference>
<evidence type="ECO:0000256" key="14">
    <source>
        <dbReference type="PROSITE-ProRule" id="PRU01360"/>
    </source>
</evidence>
<keyword evidence="7 17" id="KW-0732">Signal</keyword>
<dbReference type="GO" id="GO:0015891">
    <property type="term" value="P:siderophore transport"/>
    <property type="evidence" value="ECO:0007669"/>
    <property type="project" value="InterPro"/>
</dbReference>
<proteinExistence type="inferred from homology"/>
<evidence type="ECO:0000256" key="5">
    <source>
        <dbReference type="ARBA" id="ARBA00022496"/>
    </source>
</evidence>
<keyword evidence="11 14" id="KW-0472">Membrane</keyword>